<dbReference type="EMBL" id="JACHXJ010000002">
    <property type="protein sequence ID" value="MBB3128331.1"/>
    <property type="molecule type" value="Genomic_DNA"/>
</dbReference>
<name>A0A839TP19_9BACL</name>
<evidence type="ECO:0000313" key="1">
    <source>
        <dbReference type="EMBL" id="MBB3128331.1"/>
    </source>
</evidence>
<sequence length="34" mass="4110">MKKEPLSRDSGSFFTYLMNLSMYYNVTDHLDYNK</sequence>
<proteinExistence type="predicted"/>
<organism evidence="1 2">
    <name type="scientific">Paenibacillus rhizosphaerae</name>
    <dbReference type="NCBI Taxonomy" id="297318"/>
    <lineage>
        <taxon>Bacteria</taxon>
        <taxon>Bacillati</taxon>
        <taxon>Bacillota</taxon>
        <taxon>Bacilli</taxon>
        <taxon>Bacillales</taxon>
        <taxon>Paenibacillaceae</taxon>
        <taxon>Paenibacillus</taxon>
    </lineage>
</organism>
<evidence type="ECO:0000313" key="2">
    <source>
        <dbReference type="Proteomes" id="UP000517523"/>
    </source>
</evidence>
<reference evidence="1 2" key="1">
    <citation type="submission" date="2020-08" db="EMBL/GenBank/DDBJ databases">
        <title>Genomic Encyclopedia of Type Strains, Phase III (KMG-III): the genomes of soil and plant-associated and newly described type strains.</title>
        <authorList>
            <person name="Whitman W."/>
        </authorList>
    </citation>
    <scope>NUCLEOTIDE SEQUENCE [LARGE SCALE GENOMIC DNA]</scope>
    <source>
        <strain evidence="1 2">CECT 5831</strain>
    </source>
</reference>
<gene>
    <name evidence="1" type="ORF">FHS19_002985</name>
</gene>
<accession>A0A839TP19</accession>
<protein>
    <submittedName>
        <fullName evidence="1">Uncharacterized protein</fullName>
    </submittedName>
</protein>
<dbReference type="AlphaFoldDB" id="A0A839TP19"/>
<dbReference type="Proteomes" id="UP000517523">
    <property type="component" value="Unassembled WGS sequence"/>
</dbReference>
<comment type="caution">
    <text evidence="1">The sequence shown here is derived from an EMBL/GenBank/DDBJ whole genome shotgun (WGS) entry which is preliminary data.</text>
</comment>